<feature type="non-terminal residue" evidence="1">
    <location>
        <position position="1"/>
    </location>
</feature>
<organism evidence="1 2">
    <name type="scientific">Mediterraneibacter gnavus</name>
    <name type="common">Ruminococcus gnavus</name>
    <dbReference type="NCBI Taxonomy" id="33038"/>
    <lineage>
        <taxon>Bacteria</taxon>
        <taxon>Bacillati</taxon>
        <taxon>Bacillota</taxon>
        <taxon>Clostridia</taxon>
        <taxon>Lachnospirales</taxon>
        <taxon>Lachnospiraceae</taxon>
        <taxon>Mediterraneibacter</taxon>
    </lineage>
</organism>
<sequence>NTWNRGVFLLCKITNLLIYRLNIKEPYQAGDYLYYFGGTDDVWLGLWGIIRVYDKYQNCLKPLCKGKDMILPLPPCPGKPI</sequence>
<proteinExistence type="predicted"/>
<name>A0A414DA52_MEDGN</name>
<dbReference type="RefSeq" id="WP_147417056.1">
    <property type="nucleotide sequence ID" value="NZ_QSIR01000007.1"/>
</dbReference>
<protein>
    <submittedName>
        <fullName evidence="1">Uncharacterized protein</fullName>
    </submittedName>
</protein>
<evidence type="ECO:0000313" key="1">
    <source>
        <dbReference type="EMBL" id="RHD07435.1"/>
    </source>
</evidence>
<accession>A0A414DA52</accession>
<dbReference type="AlphaFoldDB" id="A0A414DA52"/>
<evidence type="ECO:0000313" key="2">
    <source>
        <dbReference type="Proteomes" id="UP000284472"/>
    </source>
</evidence>
<gene>
    <name evidence="1" type="ORF">DW812_06915</name>
</gene>
<reference evidence="1 2" key="1">
    <citation type="submission" date="2018-08" db="EMBL/GenBank/DDBJ databases">
        <title>A genome reference for cultivated species of the human gut microbiota.</title>
        <authorList>
            <person name="Zou Y."/>
            <person name="Xue W."/>
            <person name="Luo G."/>
        </authorList>
    </citation>
    <scope>NUCLEOTIDE SEQUENCE [LARGE SCALE GENOMIC DNA]</scope>
    <source>
        <strain evidence="1 2">AM32-6</strain>
    </source>
</reference>
<dbReference type="Proteomes" id="UP000284472">
    <property type="component" value="Unassembled WGS sequence"/>
</dbReference>
<dbReference type="EMBL" id="QSIR01000007">
    <property type="protein sequence ID" value="RHD07435.1"/>
    <property type="molecule type" value="Genomic_DNA"/>
</dbReference>
<comment type="caution">
    <text evidence="1">The sequence shown here is derived from an EMBL/GenBank/DDBJ whole genome shotgun (WGS) entry which is preliminary data.</text>
</comment>